<name>A0A261SG48_9BORD</name>
<protein>
    <recommendedName>
        <fullName evidence="3">DUF2612 domain-containing protein</fullName>
    </recommendedName>
</protein>
<dbReference type="EMBL" id="NEVL01000003">
    <property type="protein sequence ID" value="OZI36408.1"/>
    <property type="molecule type" value="Genomic_DNA"/>
</dbReference>
<dbReference type="Pfam" id="PF11041">
    <property type="entry name" value="Phage_Wedge1"/>
    <property type="match status" value="1"/>
</dbReference>
<dbReference type="OrthoDB" id="5465402at2"/>
<dbReference type="InterPro" id="IPR021283">
    <property type="entry name" value="Phage_Wedge1"/>
</dbReference>
<accession>A0A261SG48</accession>
<dbReference type="AlphaFoldDB" id="A0A261SG48"/>
<evidence type="ECO:0008006" key="3">
    <source>
        <dbReference type="Google" id="ProtNLM"/>
    </source>
</evidence>
<organism evidence="1 2">
    <name type="scientific">Bordetella genomosp. 1</name>
    <dbReference type="NCBI Taxonomy" id="1395607"/>
    <lineage>
        <taxon>Bacteria</taxon>
        <taxon>Pseudomonadati</taxon>
        <taxon>Pseudomonadota</taxon>
        <taxon>Betaproteobacteria</taxon>
        <taxon>Burkholderiales</taxon>
        <taxon>Alcaligenaceae</taxon>
        <taxon>Bordetella</taxon>
    </lineage>
</organism>
<proteinExistence type="predicted"/>
<dbReference type="Proteomes" id="UP000217005">
    <property type="component" value="Unassembled WGS sequence"/>
</dbReference>
<comment type="caution">
    <text evidence="1">The sequence shown here is derived from an EMBL/GenBank/DDBJ whole genome shotgun (WGS) entry which is preliminary data.</text>
</comment>
<evidence type="ECO:0000313" key="2">
    <source>
        <dbReference type="Proteomes" id="UP000217005"/>
    </source>
</evidence>
<gene>
    <name evidence="1" type="ORF">CEG14_15530</name>
</gene>
<evidence type="ECO:0000313" key="1">
    <source>
        <dbReference type="EMBL" id="OZI36408.1"/>
    </source>
</evidence>
<dbReference type="RefSeq" id="WP_094827214.1">
    <property type="nucleotide sequence ID" value="NZ_NEVL01000003.1"/>
</dbReference>
<sequence>MADLDAYLSLFTAQHRDKPRYMAVAQTLLQGPVALQNALLDLPRQFDLDVAIGAQLDVVGEWVGASRGVDTPIEGVYFAFDTDDVGFDEGVWKGPFDPDAGVSRLDDDTFRQLIRAKIGANHWDGTVESATPVFNAIFDGETYAFIQDNQDMSMDIALAGKRPSALFKALLTRGYLPIKPAGVRVNYYILPTYDGPLFGFDMDNQYVAGFDEGAWGLLFGN</sequence>
<reference evidence="1 2" key="1">
    <citation type="submission" date="2017-05" db="EMBL/GenBank/DDBJ databases">
        <title>Complete and WGS of Bordetella genogroups.</title>
        <authorList>
            <person name="Spilker T."/>
            <person name="LiPuma J."/>
        </authorList>
    </citation>
    <scope>NUCLEOTIDE SEQUENCE [LARGE SCALE GENOMIC DNA]</scope>
    <source>
        <strain evidence="1 2">AU17610</strain>
    </source>
</reference>